<gene>
    <name evidence="2" type="ORF">SAMN05216247_1148</name>
</gene>
<dbReference type="Pfam" id="PF01047">
    <property type="entry name" value="MarR"/>
    <property type="match status" value="1"/>
</dbReference>
<organism evidence="2 3">
    <name type="scientific">Pseudomonas salomonii</name>
    <dbReference type="NCBI Taxonomy" id="191391"/>
    <lineage>
        <taxon>Bacteria</taxon>
        <taxon>Pseudomonadati</taxon>
        <taxon>Pseudomonadota</taxon>
        <taxon>Gammaproteobacteria</taxon>
        <taxon>Pseudomonadales</taxon>
        <taxon>Pseudomonadaceae</taxon>
        <taxon>Pseudomonas</taxon>
    </lineage>
</organism>
<dbReference type="InterPro" id="IPR000835">
    <property type="entry name" value="HTH_MarR-typ"/>
</dbReference>
<dbReference type="AlphaFoldDB" id="A0A1H3UHL2"/>
<dbReference type="Proteomes" id="UP000182902">
    <property type="component" value="Unassembled WGS sequence"/>
</dbReference>
<evidence type="ECO:0000259" key="1">
    <source>
        <dbReference type="PROSITE" id="PS50995"/>
    </source>
</evidence>
<dbReference type="PRINTS" id="PR00598">
    <property type="entry name" value="HTHMARR"/>
</dbReference>
<dbReference type="PROSITE" id="PS50995">
    <property type="entry name" value="HTH_MARR_2"/>
    <property type="match status" value="1"/>
</dbReference>
<dbReference type="SMART" id="SM00347">
    <property type="entry name" value="HTH_MARR"/>
    <property type="match status" value="1"/>
</dbReference>
<dbReference type="Gene3D" id="1.10.287.100">
    <property type="match status" value="1"/>
</dbReference>
<keyword evidence="2" id="KW-0238">DNA-binding</keyword>
<dbReference type="SUPFAM" id="SSF46785">
    <property type="entry name" value="Winged helix' DNA-binding domain"/>
    <property type="match status" value="1"/>
</dbReference>
<evidence type="ECO:0000313" key="3">
    <source>
        <dbReference type="Proteomes" id="UP000182902"/>
    </source>
</evidence>
<sequence>MSMTLALLIKALDTSNRAREGNRSAPRPIWLQSHRFFPRYRSMDISLFRGRLTRLNKRLRQEAQNHPETWSQMLVLSAIDQMDGTATPSKIAEAENIRSSNLAALLKDLEARNLITRTPDTEDRRRTWIGLSEQGQTVLQASRQRRDEWLAEAANACLTSAERKQLDAAGLLMDKLSHYGRDEER</sequence>
<dbReference type="InterPro" id="IPR036388">
    <property type="entry name" value="WH-like_DNA-bd_sf"/>
</dbReference>
<protein>
    <submittedName>
        <fullName evidence="2">DNA-binding transcriptional regulator, MarR family</fullName>
    </submittedName>
</protein>
<reference evidence="2 3" key="1">
    <citation type="submission" date="2016-10" db="EMBL/GenBank/DDBJ databases">
        <authorList>
            <person name="de Groot N.N."/>
        </authorList>
    </citation>
    <scope>NUCLEOTIDE SEQUENCE [LARGE SCALE GENOMIC DNA]</scope>
    <source>
        <strain evidence="2 3">ICMP 14252</strain>
    </source>
</reference>
<name>A0A1H3UHL2_9PSED</name>
<dbReference type="PANTHER" id="PTHR39515">
    <property type="entry name" value="CONSERVED PROTEIN"/>
    <property type="match status" value="1"/>
</dbReference>
<evidence type="ECO:0000313" key="2">
    <source>
        <dbReference type="EMBL" id="SDZ61295.1"/>
    </source>
</evidence>
<proteinExistence type="predicted"/>
<dbReference type="GO" id="GO:0003700">
    <property type="term" value="F:DNA-binding transcription factor activity"/>
    <property type="evidence" value="ECO:0007669"/>
    <property type="project" value="InterPro"/>
</dbReference>
<dbReference type="InterPro" id="IPR036390">
    <property type="entry name" value="WH_DNA-bd_sf"/>
</dbReference>
<feature type="domain" description="HTH marR-type" evidence="1">
    <location>
        <begin position="1"/>
        <end position="178"/>
    </location>
</feature>
<dbReference type="Gene3D" id="1.10.10.10">
    <property type="entry name" value="Winged helix-like DNA-binding domain superfamily/Winged helix DNA-binding domain"/>
    <property type="match status" value="1"/>
</dbReference>
<dbReference type="InterPro" id="IPR052526">
    <property type="entry name" value="HTH-type_Bedaq_tolerance"/>
</dbReference>
<dbReference type="GO" id="GO:0003677">
    <property type="term" value="F:DNA binding"/>
    <property type="evidence" value="ECO:0007669"/>
    <property type="project" value="UniProtKB-KW"/>
</dbReference>
<accession>A0A1H3UHL2</accession>
<dbReference type="PANTHER" id="PTHR39515:SF2">
    <property type="entry name" value="HTH-TYPE TRANSCRIPTIONAL REGULATOR RV0880"/>
    <property type="match status" value="1"/>
</dbReference>
<dbReference type="EMBL" id="FNOX01000014">
    <property type="protein sequence ID" value="SDZ61295.1"/>
    <property type="molecule type" value="Genomic_DNA"/>
</dbReference>